<dbReference type="InterPro" id="IPR011032">
    <property type="entry name" value="GroES-like_sf"/>
</dbReference>
<dbReference type="SUPFAM" id="SSF51735">
    <property type="entry name" value="NAD(P)-binding Rossmann-fold domains"/>
    <property type="match status" value="1"/>
</dbReference>
<dbReference type="InterPro" id="IPR036291">
    <property type="entry name" value="NAD(P)-bd_dom_sf"/>
</dbReference>
<dbReference type="Proteomes" id="UP000295087">
    <property type="component" value="Unassembled WGS sequence"/>
</dbReference>
<keyword evidence="2" id="KW-0560">Oxidoreductase</keyword>
<reference evidence="4 5" key="1">
    <citation type="submission" date="2019-03" db="EMBL/GenBank/DDBJ databases">
        <title>Genomic Encyclopedia of Type Strains, Phase IV (KMG-IV): sequencing the most valuable type-strain genomes for metagenomic binning, comparative biology and taxonomic classification.</title>
        <authorList>
            <person name="Goeker M."/>
        </authorList>
    </citation>
    <scope>NUCLEOTIDE SEQUENCE [LARGE SCALE GENOMIC DNA]</scope>
    <source>
        <strain evidence="4 5">DSM 44496</strain>
    </source>
</reference>
<proteinExistence type="predicted"/>
<dbReference type="AlphaFoldDB" id="A0A4R6PV95"/>
<feature type="domain" description="Enoyl reductase (ER)" evidence="3">
    <location>
        <begin position="5"/>
        <end position="314"/>
    </location>
</feature>
<name>A0A4R6PV95_NOCIG</name>
<evidence type="ECO:0000256" key="1">
    <source>
        <dbReference type="ARBA" id="ARBA00022857"/>
    </source>
</evidence>
<dbReference type="GO" id="GO:0016651">
    <property type="term" value="F:oxidoreductase activity, acting on NAD(P)H"/>
    <property type="evidence" value="ECO:0007669"/>
    <property type="project" value="TreeGrafter"/>
</dbReference>
<protein>
    <submittedName>
        <fullName evidence="4">NADPH:quinone reductase-like Zn-dependent oxidoreductase</fullName>
    </submittedName>
</protein>
<dbReference type="SUPFAM" id="SSF50129">
    <property type="entry name" value="GroES-like"/>
    <property type="match status" value="1"/>
</dbReference>
<dbReference type="SMART" id="SM00829">
    <property type="entry name" value="PKS_ER"/>
    <property type="match status" value="1"/>
</dbReference>
<comment type="caution">
    <text evidence="4">The sequence shown here is derived from an EMBL/GenBank/DDBJ whole genome shotgun (WGS) entry which is preliminary data.</text>
</comment>
<dbReference type="Gene3D" id="3.90.180.10">
    <property type="entry name" value="Medium-chain alcohol dehydrogenases, catalytic domain"/>
    <property type="match status" value="1"/>
</dbReference>
<evidence type="ECO:0000259" key="3">
    <source>
        <dbReference type="SMART" id="SM00829"/>
    </source>
</evidence>
<dbReference type="RefSeq" id="WP_067493591.1">
    <property type="nucleotide sequence ID" value="NZ_SNXK01000001.1"/>
</dbReference>
<keyword evidence="5" id="KW-1185">Reference proteome</keyword>
<dbReference type="Gene3D" id="3.40.50.720">
    <property type="entry name" value="NAD(P)-binding Rossmann-like Domain"/>
    <property type="match status" value="1"/>
</dbReference>
<accession>A0A4R6PV95</accession>
<dbReference type="Pfam" id="PF00107">
    <property type="entry name" value="ADH_zinc_N"/>
    <property type="match status" value="1"/>
</dbReference>
<dbReference type="PANTHER" id="PTHR48106:SF18">
    <property type="entry name" value="QUINONE OXIDOREDUCTASE PIG3"/>
    <property type="match status" value="1"/>
</dbReference>
<gene>
    <name evidence="4" type="ORF">DFR75_101445</name>
</gene>
<sequence length="316" mass="31681">MTTAGAPEVLVVEEVDTPRPAAGEVLVRIEAIPVLYPETLMRSGAFPFPARLPAVFGFQAAGTVVEVGADVDQGLVGSRVVVSTPGFGSYAEYVAVSAGSVDAVPAGLELDAAAAILMAGSVATALFDTAAPSAGETVLVEAAATGVGASLTRLCAAAGLRVIATAGGPAKAELARANGAHEVVDHNAPDWARRLPALLGDDTLGVVFDSIGGDSLTPVLDLVTPLRGRILSYGWLAGAPAQVTAAELILRGLTLTGCAGPAWLGTVAAKGAAALDAAAQGRLVPVVDAVLPMTDAAKAHRMLEDRVAMGSVLLRP</sequence>
<dbReference type="InterPro" id="IPR020843">
    <property type="entry name" value="ER"/>
</dbReference>
<evidence type="ECO:0000256" key="2">
    <source>
        <dbReference type="ARBA" id="ARBA00023002"/>
    </source>
</evidence>
<dbReference type="InterPro" id="IPR013154">
    <property type="entry name" value="ADH-like_N"/>
</dbReference>
<dbReference type="PANTHER" id="PTHR48106">
    <property type="entry name" value="QUINONE OXIDOREDUCTASE PIG3-RELATED"/>
    <property type="match status" value="1"/>
</dbReference>
<evidence type="ECO:0000313" key="4">
    <source>
        <dbReference type="EMBL" id="TDP41346.1"/>
    </source>
</evidence>
<dbReference type="InterPro" id="IPR013149">
    <property type="entry name" value="ADH-like_C"/>
</dbReference>
<dbReference type="EMBL" id="SNXK01000001">
    <property type="protein sequence ID" value="TDP41346.1"/>
    <property type="molecule type" value="Genomic_DNA"/>
</dbReference>
<dbReference type="Pfam" id="PF08240">
    <property type="entry name" value="ADH_N"/>
    <property type="match status" value="1"/>
</dbReference>
<dbReference type="GO" id="GO:0070402">
    <property type="term" value="F:NADPH binding"/>
    <property type="evidence" value="ECO:0007669"/>
    <property type="project" value="TreeGrafter"/>
</dbReference>
<evidence type="ECO:0000313" key="5">
    <source>
        <dbReference type="Proteomes" id="UP000295087"/>
    </source>
</evidence>
<keyword evidence="1" id="KW-0521">NADP</keyword>
<organism evidence="4 5">
    <name type="scientific">Nocardia ignorata</name>
    <dbReference type="NCBI Taxonomy" id="145285"/>
    <lineage>
        <taxon>Bacteria</taxon>
        <taxon>Bacillati</taxon>
        <taxon>Actinomycetota</taxon>
        <taxon>Actinomycetes</taxon>
        <taxon>Mycobacteriales</taxon>
        <taxon>Nocardiaceae</taxon>
        <taxon>Nocardia</taxon>
    </lineage>
</organism>